<dbReference type="GO" id="GO:0000976">
    <property type="term" value="F:transcription cis-regulatory region binding"/>
    <property type="evidence" value="ECO:0007669"/>
    <property type="project" value="TreeGrafter"/>
</dbReference>
<dbReference type="PROSITE" id="PS50977">
    <property type="entry name" value="HTH_TETR_2"/>
    <property type="match status" value="1"/>
</dbReference>
<keyword evidence="2" id="KW-0238">DNA-binding</keyword>
<dbReference type="PANTHER" id="PTHR30055">
    <property type="entry name" value="HTH-TYPE TRANSCRIPTIONAL REGULATOR RUTR"/>
    <property type="match status" value="1"/>
</dbReference>
<evidence type="ECO:0000313" key="5">
    <source>
        <dbReference type="Proteomes" id="UP000286402"/>
    </source>
</evidence>
<evidence type="ECO:0000256" key="3">
    <source>
        <dbReference type="ARBA" id="ARBA00023163"/>
    </source>
</evidence>
<evidence type="ECO:0000256" key="2">
    <source>
        <dbReference type="ARBA" id="ARBA00023125"/>
    </source>
</evidence>
<proteinExistence type="predicted"/>
<dbReference type="InterPro" id="IPR009057">
    <property type="entry name" value="Homeodomain-like_sf"/>
</dbReference>
<sequence>MNREKLIYSAVKVLNEDFHAPLERVAEVAQISKRTLYRYFKDRDALITACYVDMLETWYIAMVSAFNSDTDPVKQLEAMLYAAIDNGVKYIFLHALEERQVDVAAMDKEKVIAYEKAKEKWFAIVPQLQAKHIIDNRLSSAWIRHLFVSVARASVKALNSGDVAPNDLKKFAWLSFSRSIGIAES</sequence>
<dbReference type="RefSeq" id="WP_120334517.1">
    <property type="nucleotide sequence ID" value="NZ_CP070350.1"/>
</dbReference>
<dbReference type="EMBL" id="MCAQ01000023">
    <property type="protein sequence ID" value="RKF34720.1"/>
    <property type="molecule type" value="Genomic_DNA"/>
</dbReference>
<dbReference type="GO" id="GO:0003700">
    <property type="term" value="F:DNA-binding transcription factor activity"/>
    <property type="evidence" value="ECO:0007669"/>
    <property type="project" value="TreeGrafter"/>
</dbReference>
<dbReference type="Proteomes" id="UP000286402">
    <property type="component" value="Unassembled WGS sequence"/>
</dbReference>
<dbReference type="Pfam" id="PF00440">
    <property type="entry name" value="TetR_N"/>
    <property type="match status" value="1"/>
</dbReference>
<evidence type="ECO:0000256" key="1">
    <source>
        <dbReference type="ARBA" id="ARBA00023015"/>
    </source>
</evidence>
<dbReference type="InterPro" id="IPR050109">
    <property type="entry name" value="HTH-type_TetR-like_transc_reg"/>
</dbReference>
<keyword evidence="5" id="KW-1185">Reference proteome</keyword>
<gene>
    <name evidence="4" type="ORF">BCY89_07065</name>
</gene>
<reference evidence="4 5" key="1">
    <citation type="submission" date="2016-07" db="EMBL/GenBank/DDBJ databases">
        <title>Genome analysis of Sphingobacterium siyangense T12B17.</title>
        <authorList>
            <person name="Xu D."/>
            <person name="Su Y."/>
            <person name="Zheng S."/>
        </authorList>
    </citation>
    <scope>NUCLEOTIDE SEQUENCE [LARGE SCALE GENOMIC DNA]</scope>
    <source>
        <strain evidence="4 5">T12B17</strain>
    </source>
</reference>
<accession>A0A420FP27</accession>
<dbReference type="AlphaFoldDB" id="A0A420FP27"/>
<comment type="caution">
    <text evidence="4">The sequence shown here is derived from an EMBL/GenBank/DDBJ whole genome shotgun (WGS) entry which is preliminary data.</text>
</comment>
<evidence type="ECO:0000313" key="4">
    <source>
        <dbReference type="EMBL" id="RKF34720.1"/>
    </source>
</evidence>
<dbReference type="Gene3D" id="1.10.357.10">
    <property type="entry name" value="Tetracycline Repressor, domain 2"/>
    <property type="match status" value="1"/>
</dbReference>
<dbReference type="PANTHER" id="PTHR30055:SF234">
    <property type="entry name" value="HTH-TYPE TRANSCRIPTIONAL REGULATOR BETI"/>
    <property type="match status" value="1"/>
</dbReference>
<dbReference type="InterPro" id="IPR001647">
    <property type="entry name" value="HTH_TetR"/>
</dbReference>
<name>A0A420FP27_9SPHI</name>
<dbReference type="SUPFAM" id="SSF46689">
    <property type="entry name" value="Homeodomain-like"/>
    <property type="match status" value="1"/>
</dbReference>
<protein>
    <submittedName>
        <fullName evidence="4">Uncharacterized protein</fullName>
    </submittedName>
</protein>
<organism evidence="4 5">
    <name type="scientific">Sphingobacterium siyangense</name>
    <dbReference type="NCBI Taxonomy" id="459529"/>
    <lineage>
        <taxon>Bacteria</taxon>
        <taxon>Pseudomonadati</taxon>
        <taxon>Bacteroidota</taxon>
        <taxon>Sphingobacteriia</taxon>
        <taxon>Sphingobacteriales</taxon>
        <taxon>Sphingobacteriaceae</taxon>
        <taxon>Sphingobacterium</taxon>
    </lineage>
</organism>
<keyword evidence="1" id="KW-0805">Transcription regulation</keyword>
<keyword evidence="3" id="KW-0804">Transcription</keyword>